<evidence type="ECO:0000256" key="1">
    <source>
        <dbReference type="SAM" id="MobiDB-lite"/>
    </source>
</evidence>
<accession>A0A917IW58</accession>
<feature type="transmembrane region" description="Helical" evidence="2">
    <location>
        <begin position="12"/>
        <end position="35"/>
    </location>
</feature>
<evidence type="ECO:0000313" key="4">
    <source>
        <dbReference type="Proteomes" id="UP000627292"/>
    </source>
</evidence>
<feature type="compositionally biased region" description="Gly residues" evidence="1">
    <location>
        <begin position="150"/>
        <end position="162"/>
    </location>
</feature>
<reference evidence="3" key="1">
    <citation type="journal article" date="2014" name="Int. J. Syst. Evol. Microbiol.">
        <title>Complete genome sequence of Corynebacterium casei LMG S-19264T (=DSM 44701T), isolated from a smear-ripened cheese.</title>
        <authorList>
            <consortium name="US DOE Joint Genome Institute (JGI-PGF)"/>
            <person name="Walter F."/>
            <person name="Albersmeier A."/>
            <person name="Kalinowski J."/>
            <person name="Ruckert C."/>
        </authorList>
    </citation>
    <scope>NUCLEOTIDE SEQUENCE</scope>
    <source>
        <strain evidence="3">CGMCC 1.15290</strain>
    </source>
</reference>
<organism evidence="3 4">
    <name type="scientific">Filimonas zeae</name>
    <dbReference type="NCBI Taxonomy" id="1737353"/>
    <lineage>
        <taxon>Bacteria</taxon>
        <taxon>Pseudomonadati</taxon>
        <taxon>Bacteroidota</taxon>
        <taxon>Chitinophagia</taxon>
        <taxon>Chitinophagales</taxon>
        <taxon>Chitinophagaceae</taxon>
        <taxon>Filimonas</taxon>
    </lineage>
</organism>
<keyword evidence="2" id="KW-0812">Transmembrane</keyword>
<feature type="region of interest" description="Disordered" evidence="1">
    <location>
        <begin position="51"/>
        <end position="208"/>
    </location>
</feature>
<dbReference type="AlphaFoldDB" id="A0A917IW58"/>
<keyword evidence="4" id="KW-1185">Reference proteome</keyword>
<feature type="compositionally biased region" description="Basic and acidic residues" evidence="1">
    <location>
        <begin position="113"/>
        <end position="134"/>
    </location>
</feature>
<gene>
    <name evidence="3" type="ORF">GCM10011379_20600</name>
</gene>
<feature type="compositionally biased region" description="Polar residues" evidence="1">
    <location>
        <begin position="184"/>
        <end position="194"/>
    </location>
</feature>
<evidence type="ECO:0008006" key="5">
    <source>
        <dbReference type="Google" id="ProtNLM"/>
    </source>
</evidence>
<reference evidence="3" key="2">
    <citation type="submission" date="2020-09" db="EMBL/GenBank/DDBJ databases">
        <authorList>
            <person name="Sun Q."/>
            <person name="Zhou Y."/>
        </authorList>
    </citation>
    <scope>NUCLEOTIDE SEQUENCE</scope>
    <source>
        <strain evidence="3">CGMCC 1.15290</strain>
    </source>
</reference>
<evidence type="ECO:0000313" key="3">
    <source>
        <dbReference type="EMBL" id="GGH66423.1"/>
    </source>
</evidence>
<proteinExistence type="predicted"/>
<evidence type="ECO:0000256" key="2">
    <source>
        <dbReference type="SAM" id="Phobius"/>
    </source>
</evidence>
<protein>
    <recommendedName>
        <fullName evidence="5">Outer membrane transport energization protein TonB</fullName>
    </recommendedName>
</protein>
<dbReference type="RefSeq" id="WP_188951944.1">
    <property type="nucleotide sequence ID" value="NZ_BMIB01000002.1"/>
</dbReference>
<keyword evidence="2" id="KW-0472">Membrane</keyword>
<dbReference type="EMBL" id="BMIB01000002">
    <property type="protein sequence ID" value="GGH66423.1"/>
    <property type="molecule type" value="Genomic_DNA"/>
</dbReference>
<dbReference type="Proteomes" id="UP000627292">
    <property type="component" value="Unassembled WGS sequence"/>
</dbReference>
<name>A0A917IW58_9BACT</name>
<keyword evidence="2" id="KW-1133">Transmembrane helix</keyword>
<comment type="caution">
    <text evidence="3">The sequence shown here is derived from an EMBL/GenBank/DDBJ whole genome shotgun (WGS) entry which is preliminary data.</text>
</comment>
<sequence length="292" mass="30290">MDTNFESQKNLKALGITVAICALLAALLFLVSWTLPQVQQPQVEEGIEVNLGNSDEGLGDVAPEVPGDPAEEASAPVNPPAPSTPTEAVPEETKVTEDNDDPNATAVNTPVKPSEKPKPKHTETVKATKPKEPKATVQTPPKPAKPKAVYGGGSKTGTGGNGADSYNGVRNQGIAGGNGDQGKPNGNPNSDSYTGNGGTGKSGFTVRSGLTGRRSLNKVSFEDDFNENAKVAVDITVDAAGKVIAARVNPKGTTTTNSNIRSIAQRKALQIKFSAGTEEQTGTIVFDFKLKG</sequence>